<accession>A0A7W0CJK7</accession>
<protein>
    <recommendedName>
        <fullName evidence="2">histidine kinase</fullName>
        <ecNumber evidence="2">2.7.13.3</ecNumber>
    </recommendedName>
</protein>
<dbReference type="InterPro" id="IPR011712">
    <property type="entry name" value="Sig_transdc_His_kin_sub3_dim/P"/>
</dbReference>
<feature type="transmembrane region" description="Helical" evidence="9">
    <location>
        <begin position="141"/>
        <end position="160"/>
    </location>
</feature>
<keyword evidence="4" id="KW-0808">Transferase</keyword>
<dbReference type="CDD" id="cd16917">
    <property type="entry name" value="HATPase_UhpB-NarQ-NarX-like"/>
    <property type="match status" value="1"/>
</dbReference>
<evidence type="ECO:0000256" key="7">
    <source>
        <dbReference type="ARBA" id="ARBA00022840"/>
    </source>
</evidence>
<organism evidence="13 14">
    <name type="scientific">Nonomuraea soli</name>
    <dbReference type="NCBI Taxonomy" id="1032476"/>
    <lineage>
        <taxon>Bacteria</taxon>
        <taxon>Bacillati</taxon>
        <taxon>Actinomycetota</taxon>
        <taxon>Actinomycetes</taxon>
        <taxon>Streptosporangiales</taxon>
        <taxon>Streptosporangiaceae</taxon>
        <taxon>Nonomuraea</taxon>
    </lineage>
</organism>
<dbReference type="Pfam" id="PF02518">
    <property type="entry name" value="HATPase_c"/>
    <property type="match status" value="1"/>
</dbReference>
<evidence type="ECO:0000256" key="5">
    <source>
        <dbReference type="ARBA" id="ARBA00022741"/>
    </source>
</evidence>
<dbReference type="Gene3D" id="3.30.565.10">
    <property type="entry name" value="Histidine kinase-like ATPase, C-terminal domain"/>
    <property type="match status" value="1"/>
</dbReference>
<feature type="domain" description="Histidine kinase/HSP90-like ATPase" evidence="10">
    <location>
        <begin position="286"/>
        <end position="371"/>
    </location>
</feature>
<dbReference type="SUPFAM" id="SSF55874">
    <property type="entry name" value="ATPase domain of HSP90 chaperone/DNA topoisomerase II/histidine kinase"/>
    <property type="match status" value="1"/>
</dbReference>
<dbReference type="InterPro" id="IPR003594">
    <property type="entry name" value="HATPase_dom"/>
</dbReference>
<evidence type="ECO:0000256" key="4">
    <source>
        <dbReference type="ARBA" id="ARBA00022679"/>
    </source>
</evidence>
<gene>
    <name evidence="13" type="ORF">HNR30_003649</name>
</gene>
<dbReference type="AlphaFoldDB" id="A0A7W0CJK7"/>
<keyword evidence="14" id="KW-1185">Reference proteome</keyword>
<dbReference type="EMBL" id="JACDUR010000003">
    <property type="protein sequence ID" value="MBA2892308.1"/>
    <property type="molecule type" value="Genomic_DNA"/>
</dbReference>
<feature type="domain" description="DUF7134" evidence="12">
    <location>
        <begin position="24"/>
        <end position="153"/>
    </location>
</feature>
<keyword evidence="3" id="KW-0597">Phosphoprotein</keyword>
<comment type="catalytic activity">
    <reaction evidence="1">
        <text>ATP + protein L-histidine = ADP + protein N-phospho-L-histidine.</text>
        <dbReference type="EC" id="2.7.13.3"/>
    </reaction>
</comment>
<keyword evidence="9" id="KW-0472">Membrane</keyword>
<keyword evidence="7" id="KW-0067">ATP-binding</keyword>
<dbReference type="InterPro" id="IPR036890">
    <property type="entry name" value="HATPase_C_sf"/>
</dbReference>
<keyword evidence="9" id="KW-0812">Transmembrane</keyword>
<dbReference type="EC" id="2.7.13.3" evidence="2"/>
<sequence length="376" mass="39727">MHAVLRSLWNEPRPPDPPARVPRDWVLVGVLVPVALLEGFLRPDLPDRVVAVTLSVALVPTLLWRRTHPLRMLLIVFAATALAPLLTGGAPSQAYSLVYLLILVYALARWGSGREIAIGLAAMITALGLSTAFGRTAPSDVVGSLAVMSAATTLGIALRYRARARSRELDQVKLLERAQLARDLHDTVAHHVSAMAIRAQAGLATSASRPDAATDALKLIEEEAARALAEMNSMVRVLRQNQPPELAPGRGVADLAELATQGSAVPAVRVNLSGDLGELPPSVGAALYRLAQESVTNARRHGRHVELIEVSVRAEEDCVRLSVTDDGAPPSAPGPGYGIIGMIERAELLGGTCQAGPGPGTGWTVTAVLPRAGRRS</sequence>
<proteinExistence type="predicted"/>
<evidence type="ECO:0000256" key="3">
    <source>
        <dbReference type="ARBA" id="ARBA00022553"/>
    </source>
</evidence>
<dbReference type="GO" id="GO:0005524">
    <property type="term" value="F:ATP binding"/>
    <property type="evidence" value="ECO:0007669"/>
    <property type="project" value="UniProtKB-KW"/>
</dbReference>
<evidence type="ECO:0000256" key="9">
    <source>
        <dbReference type="SAM" id="Phobius"/>
    </source>
</evidence>
<keyword evidence="8" id="KW-0902">Two-component regulatory system</keyword>
<evidence type="ECO:0000259" key="11">
    <source>
        <dbReference type="Pfam" id="PF07730"/>
    </source>
</evidence>
<dbReference type="Pfam" id="PF07730">
    <property type="entry name" value="HisKA_3"/>
    <property type="match status" value="1"/>
</dbReference>
<keyword evidence="9" id="KW-1133">Transmembrane helix</keyword>
<evidence type="ECO:0000259" key="10">
    <source>
        <dbReference type="Pfam" id="PF02518"/>
    </source>
</evidence>
<evidence type="ECO:0000313" key="14">
    <source>
        <dbReference type="Proteomes" id="UP000530928"/>
    </source>
</evidence>
<name>A0A7W0CJK7_9ACTN</name>
<comment type="caution">
    <text evidence="13">The sequence shown here is derived from an EMBL/GenBank/DDBJ whole genome shotgun (WGS) entry which is preliminary data.</text>
</comment>
<feature type="transmembrane region" description="Helical" evidence="9">
    <location>
        <begin position="70"/>
        <end position="87"/>
    </location>
</feature>
<feature type="transmembrane region" description="Helical" evidence="9">
    <location>
        <begin position="117"/>
        <end position="135"/>
    </location>
</feature>
<dbReference type="Proteomes" id="UP000530928">
    <property type="component" value="Unassembled WGS sequence"/>
</dbReference>
<evidence type="ECO:0000256" key="8">
    <source>
        <dbReference type="ARBA" id="ARBA00023012"/>
    </source>
</evidence>
<evidence type="ECO:0000256" key="6">
    <source>
        <dbReference type="ARBA" id="ARBA00022777"/>
    </source>
</evidence>
<evidence type="ECO:0000259" key="12">
    <source>
        <dbReference type="Pfam" id="PF23539"/>
    </source>
</evidence>
<dbReference type="PANTHER" id="PTHR24421:SF10">
    <property type="entry name" value="NITRATE_NITRITE SENSOR PROTEIN NARQ"/>
    <property type="match status" value="1"/>
</dbReference>
<dbReference type="Pfam" id="PF23539">
    <property type="entry name" value="DUF7134"/>
    <property type="match status" value="1"/>
</dbReference>
<dbReference type="GO" id="GO:0000155">
    <property type="term" value="F:phosphorelay sensor kinase activity"/>
    <property type="evidence" value="ECO:0007669"/>
    <property type="project" value="InterPro"/>
</dbReference>
<dbReference type="GO" id="GO:0046983">
    <property type="term" value="F:protein dimerization activity"/>
    <property type="evidence" value="ECO:0007669"/>
    <property type="project" value="InterPro"/>
</dbReference>
<dbReference type="RefSeq" id="WP_181611007.1">
    <property type="nucleotide sequence ID" value="NZ_BAABAM010000002.1"/>
</dbReference>
<dbReference type="PANTHER" id="PTHR24421">
    <property type="entry name" value="NITRATE/NITRITE SENSOR PROTEIN NARX-RELATED"/>
    <property type="match status" value="1"/>
</dbReference>
<dbReference type="Gene3D" id="1.20.5.1930">
    <property type="match status" value="1"/>
</dbReference>
<reference evidence="13 14" key="1">
    <citation type="submission" date="2020-07" db="EMBL/GenBank/DDBJ databases">
        <title>Genomic Encyclopedia of Type Strains, Phase IV (KMG-IV): sequencing the most valuable type-strain genomes for metagenomic binning, comparative biology and taxonomic classification.</title>
        <authorList>
            <person name="Goeker M."/>
        </authorList>
    </citation>
    <scope>NUCLEOTIDE SEQUENCE [LARGE SCALE GENOMIC DNA]</scope>
    <source>
        <strain evidence="13 14">DSM 45533</strain>
    </source>
</reference>
<dbReference type="InterPro" id="IPR055558">
    <property type="entry name" value="DUF7134"/>
</dbReference>
<evidence type="ECO:0000256" key="2">
    <source>
        <dbReference type="ARBA" id="ARBA00012438"/>
    </source>
</evidence>
<evidence type="ECO:0000256" key="1">
    <source>
        <dbReference type="ARBA" id="ARBA00000085"/>
    </source>
</evidence>
<keyword evidence="6 13" id="KW-0418">Kinase</keyword>
<keyword evidence="5" id="KW-0547">Nucleotide-binding</keyword>
<evidence type="ECO:0000313" key="13">
    <source>
        <dbReference type="EMBL" id="MBA2892308.1"/>
    </source>
</evidence>
<dbReference type="GO" id="GO:0016020">
    <property type="term" value="C:membrane"/>
    <property type="evidence" value="ECO:0007669"/>
    <property type="project" value="InterPro"/>
</dbReference>
<dbReference type="InterPro" id="IPR050482">
    <property type="entry name" value="Sensor_HK_TwoCompSys"/>
</dbReference>
<feature type="domain" description="Signal transduction histidine kinase subgroup 3 dimerisation and phosphoacceptor" evidence="11">
    <location>
        <begin position="176"/>
        <end position="241"/>
    </location>
</feature>